<evidence type="ECO:0000313" key="4">
    <source>
        <dbReference type="Proteomes" id="UP000237246"/>
    </source>
</evidence>
<dbReference type="AlphaFoldDB" id="A0A2P4T228"/>
<feature type="domain" description="Dynein heavy chain tail" evidence="2">
    <location>
        <begin position="47"/>
        <end position="418"/>
    </location>
</feature>
<name>A0A2P4T228_BAMTH</name>
<dbReference type="InterPro" id="IPR026983">
    <property type="entry name" value="DHC"/>
</dbReference>
<sequence>FVDILSSSRQNLEDRIQLAEVDIDTYVSNLQNPSDYIIAGSNTEITEKLEEVLMIWIKQIRQVLVESEQMRREADDIGPSAELEHWKSRMSLFNSLLDDIKSSRVKKTISILQAARSKTLKQWKELDGSITTAANEAKDNVRYLYTLDKFFALLAKASPVTMVEHIPSLMNAVCIIYCTSPYYNTSECMTSLLLKITNQMINTCKTYLREGVSKIWDLDREELLKRIQQCIFLKEQYQTSFQRIREKLKENPSDRQFDFSENYIFGKFDTFCKRLEKISDMSNIMESLLELQRVKIEGIEEIHTHFQAIATNTKSKKYDVLDHRKKEFDKDYLEFKNQIATLYESIQEFVDSCFEKTLTTEQMLRLLMKLEQIGENQMDLSEKYTIVLQQYGQDLDFVQKLYQEQKENPPIPRNMPPTLEMKRVAKSYNKMAAVLLEFELIYYRAWCRFADQARNALYAFLLVRHPETKYLSDLFPIIENVYRTMREVDFVVKEAADTLECRIERVLEDMANTALIILPEDEPIDVSTFLEQTENLAVSTARKLSQ</sequence>
<dbReference type="PANTHER" id="PTHR46532">
    <property type="entry name" value="MALE FERTILITY FACTOR KL5"/>
    <property type="match status" value="1"/>
</dbReference>
<dbReference type="Pfam" id="PF08385">
    <property type="entry name" value="DHC_N1"/>
    <property type="match status" value="2"/>
</dbReference>
<feature type="domain" description="Dynein heavy chain tail" evidence="2">
    <location>
        <begin position="420"/>
        <end position="473"/>
    </location>
</feature>
<feature type="non-terminal residue" evidence="3">
    <location>
        <position position="1"/>
    </location>
</feature>
<dbReference type="EMBL" id="PPHD01011911">
    <property type="protein sequence ID" value="POI30420.1"/>
    <property type="molecule type" value="Genomic_DNA"/>
</dbReference>
<organism evidence="3 4">
    <name type="scientific">Bambusicola thoracicus</name>
    <name type="common">Chinese bamboo-partridge</name>
    <name type="synonym">Perdix thoracica</name>
    <dbReference type="NCBI Taxonomy" id="9083"/>
    <lineage>
        <taxon>Eukaryota</taxon>
        <taxon>Metazoa</taxon>
        <taxon>Chordata</taxon>
        <taxon>Craniata</taxon>
        <taxon>Vertebrata</taxon>
        <taxon>Euteleostomi</taxon>
        <taxon>Archelosauria</taxon>
        <taxon>Archosauria</taxon>
        <taxon>Dinosauria</taxon>
        <taxon>Saurischia</taxon>
        <taxon>Theropoda</taxon>
        <taxon>Coelurosauria</taxon>
        <taxon>Aves</taxon>
        <taxon>Neognathae</taxon>
        <taxon>Galloanserae</taxon>
        <taxon>Galliformes</taxon>
        <taxon>Phasianidae</taxon>
        <taxon>Perdicinae</taxon>
        <taxon>Bambusicola</taxon>
    </lineage>
</organism>
<accession>A0A2P4T228</accession>
<dbReference type="OrthoDB" id="286107at2759"/>
<dbReference type="GO" id="GO:0051959">
    <property type="term" value="F:dynein light intermediate chain binding"/>
    <property type="evidence" value="ECO:0007669"/>
    <property type="project" value="InterPro"/>
</dbReference>
<gene>
    <name evidence="3" type="ORF">CIB84_005830</name>
</gene>
<keyword evidence="1" id="KW-0175">Coiled coil</keyword>
<feature type="coiled-coil region" evidence="1">
    <location>
        <begin position="2"/>
        <end position="29"/>
    </location>
</feature>
<proteinExistence type="predicted"/>
<dbReference type="InterPro" id="IPR013594">
    <property type="entry name" value="Dynein_heavy_tail"/>
</dbReference>
<keyword evidence="4" id="KW-1185">Reference proteome</keyword>
<dbReference type="Proteomes" id="UP000237246">
    <property type="component" value="Unassembled WGS sequence"/>
</dbReference>
<dbReference type="GO" id="GO:0007018">
    <property type="term" value="P:microtubule-based movement"/>
    <property type="evidence" value="ECO:0007669"/>
    <property type="project" value="InterPro"/>
</dbReference>
<dbReference type="PANTHER" id="PTHR46532:SF13">
    <property type="entry name" value="CYTOPLASMIC DYNEIN 1 HEAVY CHAIN 1"/>
    <property type="match status" value="1"/>
</dbReference>
<evidence type="ECO:0000259" key="2">
    <source>
        <dbReference type="Pfam" id="PF08385"/>
    </source>
</evidence>
<dbReference type="GO" id="GO:0005858">
    <property type="term" value="C:axonemal dynein complex"/>
    <property type="evidence" value="ECO:0007669"/>
    <property type="project" value="TreeGrafter"/>
</dbReference>
<dbReference type="GO" id="GO:0045505">
    <property type="term" value="F:dynein intermediate chain binding"/>
    <property type="evidence" value="ECO:0007669"/>
    <property type="project" value="InterPro"/>
</dbReference>
<comment type="caution">
    <text evidence="3">The sequence shown here is derived from an EMBL/GenBank/DDBJ whole genome shotgun (WGS) entry which is preliminary data.</text>
</comment>
<evidence type="ECO:0000313" key="3">
    <source>
        <dbReference type="EMBL" id="POI30420.1"/>
    </source>
</evidence>
<reference evidence="3 4" key="1">
    <citation type="submission" date="2018-01" db="EMBL/GenBank/DDBJ databases">
        <title>Comparison of the Chinese Bamboo Partridge and Red Junglefowl genome sequences highlights the importance of demography in genome evolution.</title>
        <authorList>
            <person name="Tiley G.P."/>
            <person name="Kimball R.T."/>
            <person name="Braun E.L."/>
            <person name="Burleigh J.G."/>
        </authorList>
    </citation>
    <scope>NUCLEOTIDE SEQUENCE [LARGE SCALE GENOMIC DNA]</scope>
    <source>
        <strain evidence="3">RTK389</strain>
        <tissue evidence="3">Blood</tissue>
    </source>
</reference>
<protein>
    <recommendedName>
        <fullName evidence="2">Dynein heavy chain tail domain-containing protein</fullName>
    </recommendedName>
</protein>
<evidence type="ECO:0000256" key="1">
    <source>
        <dbReference type="SAM" id="Coils"/>
    </source>
</evidence>